<dbReference type="GO" id="GO:0046872">
    <property type="term" value="F:metal ion binding"/>
    <property type="evidence" value="ECO:0007669"/>
    <property type="project" value="UniProtKB-KW"/>
</dbReference>
<gene>
    <name evidence="26" type="primary">SAMHD1</name>
</gene>
<dbReference type="Ensembl" id="ENSELUT00000018775.3">
    <property type="protein sequence ID" value="ENSELUP00000026344.3"/>
    <property type="gene ID" value="ENSELUG00000024763.2"/>
</dbReference>
<evidence type="ECO:0000256" key="20">
    <source>
        <dbReference type="ARBA" id="ARBA00047812"/>
    </source>
</evidence>
<evidence type="ECO:0000256" key="18">
    <source>
        <dbReference type="ARBA" id="ARBA00023242"/>
    </source>
</evidence>
<dbReference type="GO" id="GO:0005634">
    <property type="term" value="C:nucleus"/>
    <property type="evidence" value="ECO:0007669"/>
    <property type="project" value="UniProtKB-SubCell"/>
</dbReference>
<dbReference type="Gene3D" id="3.30.70.2760">
    <property type="match status" value="1"/>
</dbReference>
<keyword evidence="17" id="KW-0234">DNA repair</keyword>
<organism evidence="26 27">
    <name type="scientific">Esox lucius</name>
    <name type="common">Northern pike</name>
    <dbReference type="NCBI Taxonomy" id="8010"/>
    <lineage>
        <taxon>Eukaryota</taxon>
        <taxon>Metazoa</taxon>
        <taxon>Chordata</taxon>
        <taxon>Craniata</taxon>
        <taxon>Vertebrata</taxon>
        <taxon>Euteleostomi</taxon>
        <taxon>Actinopterygii</taxon>
        <taxon>Neopterygii</taxon>
        <taxon>Teleostei</taxon>
        <taxon>Protacanthopterygii</taxon>
        <taxon>Esociformes</taxon>
        <taxon>Esocidae</taxon>
        <taxon>Esox</taxon>
    </lineage>
</organism>
<dbReference type="GO" id="GO:0008832">
    <property type="term" value="F:dGTPase activity"/>
    <property type="evidence" value="ECO:0007669"/>
    <property type="project" value="TreeGrafter"/>
</dbReference>
<evidence type="ECO:0000256" key="11">
    <source>
        <dbReference type="ARBA" id="ARBA00022763"/>
    </source>
</evidence>
<keyword evidence="15" id="KW-0051">Antiviral defense</keyword>
<keyword evidence="11" id="KW-0227">DNA damage</keyword>
<dbReference type="InterPro" id="IPR006674">
    <property type="entry name" value="HD_domain"/>
</dbReference>
<dbReference type="CDD" id="cd00077">
    <property type="entry name" value="HDc"/>
    <property type="match status" value="1"/>
</dbReference>
<evidence type="ECO:0000256" key="22">
    <source>
        <dbReference type="ARBA" id="ARBA00049174"/>
    </source>
</evidence>
<dbReference type="FunFam" id="3.30.70.2760:FF:000002">
    <property type="entry name" value="SAM and HD domain-containing deoxynucleoside triphosphate triphosphohydrolase 1"/>
    <property type="match status" value="1"/>
</dbReference>
<protein>
    <recommendedName>
        <fullName evidence="4">Deoxynucleoside triphosphate triphosphohydrolase SAMHD1</fullName>
    </recommendedName>
</protein>
<comment type="similarity">
    <text evidence="3">Belongs to the SAMHD1 family.</text>
</comment>
<keyword evidence="16" id="KW-0342">GTP-binding</keyword>
<dbReference type="Pfam" id="PF01966">
    <property type="entry name" value="HD"/>
    <property type="match status" value="1"/>
</dbReference>
<keyword evidence="7" id="KW-0399">Innate immunity</keyword>
<reference evidence="26" key="2">
    <citation type="submission" date="2020-02" db="EMBL/GenBank/DDBJ databases">
        <title>Esox lucius (northern pike) genome, fEsoLuc1, primary haplotype.</title>
        <authorList>
            <person name="Myers G."/>
            <person name="Karagic N."/>
            <person name="Meyer A."/>
            <person name="Pippel M."/>
            <person name="Reichard M."/>
            <person name="Winkler S."/>
            <person name="Tracey A."/>
            <person name="Sims Y."/>
            <person name="Howe K."/>
            <person name="Rhie A."/>
            <person name="Formenti G."/>
            <person name="Durbin R."/>
            <person name="Fedrigo O."/>
            <person name="Jarvis E.D."/>
        </authorList>
    </citation>
    <scope>NUCLEOTIDE SEQUENCE [LARGE SCALE GENOMIC DNA]</scope>
</reference>
<dbReference type="GO" id="GO:0006203">
    <property type="term" value="P:dGTP catabolic process"/>
    <property type="evidence" value="ECO:0007669"/>
    <property type="project" value="TreeGrafter"/>
</dbReference>
<keyword evidence="9" id="KW-0479">Metal-binding</keyword>
<keyword evidence="12" id="KW-0378">Hydrolase</keyword>
<evidence type="ECO:0000256" key="5">
    <source>
        <dbReference type="ARBA" id="ARBA00022454"/>
    </source>
</evidence>
<feature type="region of interest" description="Disordered" evidence="24">
    <location>
        <begin position="507"/>
        <end position="529"/>
    </location>
</feature>
<comment type="catalytic activity">
    <reaction evidence="21">
        <text>a 2'-deoxyribonucleoside 5'-triphosphate + H2O = a 2'-deoxyribonucleoside + triphosphate + H(+)</text>
        <dbReference type="Rhea" id="RHEA:46148"/>
        <dbReference type="ChEBI" id="CHEBI:15377"/>
        <dbReference type="ChEBI" id="CHEBI:15378"/>
        <dbReference type="ChEBI" id="CHEBI:18036"/>
        <dbReference type="ChEBI" id="CHEBI:18274"/>
        <dbReference type="ChEBI" id="CHEBI:61560"/>
    </reaction>
    <physiologicalReaction direction="left-to-right" evidence="21">
        <dbReference type="Rhea" id="RHEA:46149"/>
    </physiologicalReaction>
</comment>
<keyword evidence="6" id="KW-0021">Allosteric enzyme</keyword>
<evidence type="ECO:0000256" key="4">
    <source>
        <dbReference type="ARBA" id="ARBA00020285"/>
    </source>
</evidence>
<evidence type="ECO:0000313" key="27">
    <source>
        <dbReference type="Proteomes" id="UP000265140"/>
    </source>
</evidence>
<dbReference type="InterPro" id="IPR003607">
    <property type="entry name" value="HD/PDEase_dom"/>
</dbReference>
<feature type="domain" description="HD" evidence="25">
    <location>
        <begin position="70"/>
        <end position="230"/>
    </location>
</feature>
<evidence type="ECO:0000256" key="16">
    <source>
        <dbReference type="ARBA" id="ARBA00023134"/>
    </source>
</evidence>
<dbReference type="SUPFAM" id="SSF109604">
    <property type="entry name" value="HD-domain/PDEase-like"/>
    <property type="match status" value="1"/>
</dbReference>
<comment type="catalytic activity">
    <reaction evidence="23">
        <text>dTTP + H2O = thymidine + triphosphate + H(+)</text>
        <dbReference type="Rhea" id="RHEA:80079"/>
        <dbReference type="ChEBI" id="CHEBI:15377"/>
        <dbReference type="ChEBI" id="CHEBI:15378"/>
        <dbReference type="ChEBI" id="CHEBI:17748"/>
        <dbReference type="ChEBI" id="CHEBI:18036"/>
        <dbReference type="ChEBI" id="CHEBI:37568"/>
    </reaction>
    <physiologicalReaction direction="left-to-right" evidence="23">
        <dbReference type="Rhea" id="RHEA:80080"/>
    </physiologicalReaction>
</comment>
<keyword evidence="10" id="KW-0547">Nucleotide-binding</keyword>
<comment type="catalytic activity">
    <reaction evidence="20">
        <text>dATP + H2O = 2'-deoxyadenosine + triphosphate + H(+)</text>
        <dbReference type="Rhea" id="RHEA:67648"/>
        <dbReference type="ChEBI" id="CHEBI:15377"/>
        <dbReference type="ChEBI" id="CHEBI:15378"/>
        <dbReference type="ChEBI" id="CHEBI:17256"/>
        <dbReference type="ChEBI" id="CHEBI:18036"/>
        <dbReference type="ChEBI" id="CHEBI:61404"/>
    </reaction>
    <physiologicalReaction direction="left-to-right" evidence="20">
        <dbReference type="Rhea" id="RHEA:67649"/>
    </physiologicalReaction>
</comment>
<evidence type="ECO:0000256" key="21">
    <source>
        <dbReference type="ARBA" id="ARBA00048183"/>
    </source>
</evidence>
<dbReference type="SMART" id="SM00471">
    <property type="entry name" value="HDc"/>
    <property type="match status" value="1"/>
</dbReference>
<evidence type="ECO:0000256" key="8">
    <source>
        <dbReference type="ARBA" id="ARBA00022705"/>
    </source>
</evidence>
<keyword evidence="18" id="KW-0539">Nucleus</keyword>
<reference evidence="26" key="3">
    <citation type="submission" date="2025-08" db="UniProtKB">
        <authorList>
            <consortium name="Ensembl"/>
        </authorList>
    </citation>
    <scope>IDENTIFICATION</scope>
</reference>
<dbReference type="GO" id="GO:0005694">
    <property type="term" value="C:chromosome"/>
    <property type="evidence" value="ECO:0007669"/>
    <property type="project" value="UniProtKB-SubCell"/>
</dbReference>
<evidence type="ECO:0000256" key="14">
    <source>
        <dbReference type="ARBA" id="ARBA00022859"/>
    </source>
</evidence>
<keyword evidence="27" id="KW-1185">Reference proteome</keyword>
<evidence type="ECO:0000256" key="9">
    <source>
        <dbReference type="ARBA" id="ARBA00022723"/>
    </source>
</evidence>
<sequence length="529" mass="61179">VGLRYLTERQLEDIGVRYMRVFVFNDPIHGHIEMHPLLVRIIDTPQFQRLRHIKQLGGTYFVFPGASHNRFEHSIGVGHLAGRLVQELNERQPELLITRRDILCVQIAGLCHDLGHGPFSHMFDGMFIPKIHPGSKWKHEKASLDMFDHLVQVNNLESVMKEHGLVLPDDLVFIKEQIAGPLDTDTLNQWNSSVSSPQWQYEGRPEEKSFLYEIVSNKRNGIDVDKWDYFARDCYHLGIQNNFDYCRFLKFARVCEVDGKKLICTRDKEVGNLYDMFHTRNCLHRRAYQHKVGNIIETMITEAFVKADPYIQIQGSNGKMFTISGAIEDMEAYTKLTDHVFEQILYSSSAELAEARNILQNIICRRLYKCVGQTQAEKPVEVSQVCVALNLRLSLLQIINMDWGMKEKNPVNNVRFYCKDDITNAYQIRKHQVSRLLPERFAEQLIRVYCKKTDDRSLEAAKKNFVQWCMDMNFSKPQDGDVIAPELTPLKPSWAINNDSEENIKEENQAGGSRAAFNGGQKTARHRLF</sequence>
<evidence type="ECO:0000256" key="24">
    <source>
        <dbReference type="SAM" id="MobiDB-lite"/>
    </source>
</evidence>
<dbReference type="GO" id="GO:0005525">
    <property type="term" value="F:GTP binding"/>
    <property type="evidence" value="ECO:0007669"/>
    <property type="project" value="UniProtKB-KW"/>
</dbReference>
<reference evidence="26" key="4">
    <citation type="submission" date="2025-09" db="UniProtKB">
        <authorList>
            <consortium name="Ensembl"/>
        </authorList>
    </citation>
    <scope>IDENTIFICATION</scope>
</reference>
<evidence type="ECO:0000259" key="25">
    <source>
        <dbReference type="PROSITE" id="PS51831"/>
    </source>
</evidence>
<keyword evidence="14" id="KW-0391">Immunity</keyword>
<evidence type="ECO:0000256" key="10">
    <source>
        <dbReference type="ARBA" id="ARBA00022741"/>
    </source>
</evidence>
<dbReference type="Proteomes" id="UP000265140">
    <property type="component" value="Chromosome 12"/>
</dbReference>
<keyword evidence="5" id="KW-0158">Chromosome</keyword>
<evidence type="ECO:0000256" key="2">
    <source>
        <dbReference type="ARBA" id="ARBA00004286"/>
    </source>
</evidence>
<accession>A0A3P8ZBY0</accession>
<dbReference type="PANTHER" id="PTHR11373">
    <property type="entry name" value="DEOXYNUCLEOSIDE TRIPHOSPHATE TRIPHOSPHOHYDROLASE"/>
    <property type="match status" value="1"/>
</dbReference>
<evidence type="ECO:0000256" key="15">
    <source>
        <dbReference type="ARBA" id="ARBA00023118"/>
    </source>
</evidence>
<dbReference type="Bgee" id="ENSELUG00000030154">
    <property type="expression patterns" value="Expressed in pharyngeal gill and 8 other cell types or tissues"/>
</dbReference>
<reference evidence="27" key="1">
    <citation type="journal article" date="2014" name="PLoS ONE">
        <title>The genome and linkage map of the northern pike (Esox lucius): conserved synteny revealed between the salmonid sister group and the Neoteleostei.</title>
        <authorList>
            <person name="Rondeau E.B."/>
            <person name="Minkley D.R."/>
            <person name="Leong J.S."/>
            <person name="Messmer A.M."/>
            <person name="Jantzen J.R."/>
            <person name="von Schalburg K.R."/>
            <person name="Lemon C."/>
            <person name="Bird N.H."/>
            <person name="Koop B.F."/>
        </authorList>
    </citation>
    <scope>NUCLEOTIDE SEQUENCE</scope>
</reference>
<evidence type="ECO:0000256" key="1">
    <source>
        <dbReference type="ARBA" id="ARBA00004123"/>
    </source>
</evidence>
<dbReference type="GO" id="GO:0051607">
    <property type="term" value="P:defense response to virus"/>
    <property type="evidence" value="ECO:0007669"/>
    <property type="project" value="UniProtKB-KW"/>
</dbReference>
<dbReference type="FunFam" id="1.10.3210.10:FF:000015">
    <property type="entry name" value="Deoxynucleoside triphosphate triphosphohydrolase SAMHD1"/>
    <property type="match status" value="1"/>
</dbReference>
<dbReference type="Gene3D" id="1.10.3210.10">
    <property type="entry name" value="Hypothetical protein af1432"/>
    <property type="match status" value="1"/>
</dbReference>
<dbReference type="GO" id="GO:0045087">
    <property type="term" value="P:innate immune response"/>
    <property type="evidence" value="ECO:0007669"/>
    <property type="project" value="UniProtKB-KW"/>
</dbReference>
<dbReference type="GO" id="GO:0006260">
    <property type="term" value="P:DNA replication"/>
    <property type="evidence" value="ECO:0007669"/>
    <property type="project" value="UniProtKB-KW"/>
</dbReference>
<evidence type="ECO:0000256" key="13">
    <source>
        <dbReference type="ARBA" id="ARBA00022833"/>
    </source>
</evidence>
<evidence type="ECO:0000313" key="26">
    <source>
        <dbReference type="Ensembl" id="ENSELUP00000026344.3"/>
    </source>
</evidence>
<evidence type="ECO:0000256" key="3">
    <source>
        <dbReference type="ARBA" id="ARBA00005776"/>
    </source>
</evidence>
<keyword evidence="8" id="KW-0235">DNA replication</keyword>
<dbReference type="InterPro" id="IPR050135">
    <property type="entry name" value="dGTPase-like"/>
</dbReference>
<comment type="catalytic activity">
    <reaction evidence="19">
        <text>dCTP + H2O = 2'-deoxycytidine + triphosphate + H(+)</text>
        <dbReference type="Rhea" id="RHEA:80083"/>
        <dbReference type="ChEBI" id="CHEBI:15377"/>
        <dbReference type="ChEBI" id="CHEBI:15378"/>
        <dbReference type="ChEBI" id="CHEBI:15698"/>
        <dbReference type="ChEBI" id="CHEBI:18036"/>
        <dbReference type="ChEBI" id="CHEBI:61481"/>
    </reaction>
    <physiologicalReaction direction="left-to-right" evidence="19">
        <dbReference type="Rhea" id="RHEA:80084"/>
    </physiologicalReaction>
</comment>
<evidence type="ECO:0000256" key="12">
    <source>
        <dbReference type="ARBA" id="ARBA00022801"/>
    </source>
</evidence>
<dbReference type="GO" id="GO:0045088">
    <property type="term" value="P:regulation of innate immune response"/>
    <property type="evidence" value="ECO:0007669"/>
    <property type="project" value="TreeGrafter"/>
</dbReference>
<dbReference type="GeneTree" id="ENSGT00390000013867"/>
<evidence type="ECO:0000256" key="23">
    <source>
        <dbReference type="ARBA" id="ARBA00049451"/>
    </source>
</evidence>
<evidence type="ECO:0000256" key="7">
    <source>
        <dbReference type="ARBA" id="ARBA00022588"/>
    </source>
</evidence>
<comment type="subcellular location">
    <subcellularLocation>
        <location evidence="2">Chromosome</location>
    </subcellularLocation>
    <subcellularLocation>
        <location evidence="1">Nucleus</location>
    </subcellularLocation>
</comment>
<proteinExistence type="inferred from homology"/>
<keyword evidence="13" id="KW-0862">Zinc</keyword>
<dbReference type="PROSITE" id="PS51831">
    <property type="entry name" value="HD"/>
    <property type="match status" value="1"/>
</dbReference>
<evidence type="ECO:0000256" key="17">
    <source>
        <dbReference type="ARBA" id="ARBA00023204"/>
    </source>
</evidence>
<name>A0A3P8ZBY0_ESOLU</name>
<comment type="catalytic activity">
    <reaction evidence="22">
        <text>dGTP + H2O = 2'-deoxyguanosine + triphosphate + H(+)</text>
        <dbReference type="Rhea" id="RHEA:15193"/>
        <dbReference type="ChEBI" id="CHEBI:15377"/>
        <dbReference type="ChEBI" id="CHEBI:15378"/>
        <dbReference type="ChEBI" id="CHEBI:17172"/>
        <dbReference type="ChEBI" id="CHEBI:18036"/>
        <dbReference type="ChEBI" id="CHEBI:61429"/>
    </reaction>
    <physiologicalReaction direction="left-to-right" evidence="22">
        <dbReference type="Rhea" id="RHEA:15194"/>
    </physiologicalReaction>
</comment>
<dbReference type="AlphaFoldDB" id="A0A3P8ZBY0"/>
<evidence type="ECO:0000256" key="19">
    <source>
        <dbReference type="ARBA" id="ARBA00047701"/>
    </source>
</evidence>
<dbReference type="PANTHER" id="PTHR11373:SF4">
    <property type="entry name" value="DEOXYNUCLEOSIDE TRIPHOSPHATE TRIPHOSPHOHYDROLASE SAMHD1"/>
    <property type="match status" value="1"/>
</dbReference>
<evidence type="ECO:0000256" key="6">
    <source>
        <dbReference type="ARBA" id="ARBA00022533"/>
    </source>
</evidence>
<dbReference type="GO" id="GO:0006281">
    <property type="term" value="P:DNA repair"/>
    <property type="evidence" value="ECO:0007669"/>
    <property type="project" value="UniProtKB-KW"/>
</dbReference>